<accession>A0AAN6UJ56</accession>
<reference evidence="1" key="1">
    <citation type="journal article" date="2023" name="Mol. Phylogenet. Evol.">
        <title>Genome-scale phylogeny and comparative genomics of the fungal order Sordariales.</title>
        <authorList>
            <person name="Hensen N."/>
            <person name="Bonometti L."/>
            <person name="Westerberg I."/>
            <person name="Brannstrom I.O."/>
            <person name="Guillou S."/>
            <person name="Cros-Aarteil S."/>
            <person name="Calhoun S."/>
            <person name="Haridas S."/>
            <person name="Kuo A."/>
            <person name="Mondo S."/>
            <person name="Pangilinan J."/>
            <person name="Riley R."/>
            <person name="LaButti K."/>
            <person name="Andreopoulos B."/>
            <person name="Lipzen A."/>
            <person name="Chen C."/>
            <person name="Yan M."/>
            <person name="Daum C."/>
            <person name="Ng V."/>
            <person name="Clum A."/>
            <person name="Steindorff A."/>
            <person name="Ohm R.A."/>
            <person name="Martin F."/>
            <person name="Silar P."/>
            <person name="Natvig D.O."/>
            <person name="Lalanne C."/>
            <person name="Gautier V."/>
            <person name="Ament-Velasquez S.L."/>
            <person name="Kruys A."/>
            <person name="Hutchinson M.I."/>
            <person name="Powell A.J."/>
            <person name="Barry K."/>
            <person name="Miller A.N."/>
            <person name="Grigoriev I.V."/>
            <person name="Debuchy R."/>
            <person name="Gladieux P."/>
            <person name="Hiltunen Thoren M."/>
            <person name="Johannesson H."/>
        </authorList>
    </citation>
    <scope>NUCLEOTIDE SEQUENCE</scope>
    <source>
        <strain evidence="1">CBS 123565</strain>
    </source>
</reference>
<comment type="caution">
    <text evidence="1">The sequence shown here is derived from an EMBL/GenBank/DDBJ whole genome shotgun (WGS) entry which is preliminary data.</text>
</comment>
<protein>
    <submittedName>
        <fullName evidence="1">Uncharacterized protein</fullName>
    </submittedName>
</protein>
<dbReference type="EMBL" id="MU853410">
    <property type="protein sequence ID" value="KAK4133992.1"/>
    <property type="molecule type" value="Genomic_DNA"/>
</dbReference>
<organism evidence="1 2">
    <name type="scientific">Trichocladium antarcticum</name>
    <dbReference type="NCBI Taxonomy" id="1450529"/>
    <lineage>
        <taxon>Eukaryota</taxon>
        <taxon>Fungi</taxon>
        <taxon>Dikarya</taxon>
        <taxon>Ascomycota</taxon>
        <taxon>Pezizomycotina</taxon>
        <taxon>Sordariomycetes</taxon>
        <taxon>Sordariomycetidae</taxon>
        <taxon>Sordariales</taxon>
        <taxon>Chaetomiaceae</taxon>
        <taxon>Trichocladium</taxon>
    </lineage>
</organism>
<name>A0AAN6UJ56_9PEZI</name>
<dbReference type="AlphaFoldDB" id="A0AAN6UJ56"/>
<dbReference type="Proteomes" id="UP001304895">
    <property type="component" value="Unassembled WGS sequence"/>
</dbReference>
<evidence type="ECO:0000313" key="1">
    <source>
        <dbReference type="EMBL" id="KAK4133992.1"/>
    </source>
</evidence>
<gene>
    <name evidence="1" type="ORF">BT67DRAFT_37071</name>
</gene>
<evidence type="ECO:0000313" key="2">
    <source>
        <dbReference type="Proteomes" id="UP001304895"/>
    </source>
</evidence>
<reference evidence="1" key="2">
    <citation type="submission" date="2023-05" db="EMBL/GenBank/DDBJ databases">
        <authorList>
            <consortium name="Lawrence Berkeley National Laboratory"/>
            <person name="Steindorff A."/>
            <person name="Hensen N."/>
            <person name="Bonometti L."/>
            <person name="Westerberg I."/>
            <person name="Brannstrom I.O."/>
            <person name="Guillou S."/>
            <person name="Cros-Aarteil S."/>
            <person name="Calhoun S."/>
            <person name="Haridas S."/>
            <person name="Kuo A."/>
            <person name="Mondo S."/>
            <person name="Pangilinan J."/>
            <person name="Riley R."/>
            <person name="Labutti K."/>
            <person name="Andreopoulos B."/>
            <person name="Lipzen A."/>
            <person name="Chen C."/>
            <person name="Yanf M."/>
            <person name="Daum C."/>
            <person name="Ng V."/>
            <person name="Clum A."/>
            <person name="Ohm R."/>
            <person name="Martin F."/>
            <person name="Silar P."/>
            <person name="Natvig D."/>
            <person name="Lalanne C."/>
            <person name="Gautier V."/>
            <person name="Ament-Velasquez S.L."/>
            <person name="Kruys A."/>
            <person name="Hutchinson M.I."/>
            <person name="Powell A.J."/>
            <person name="Barry K."/>
            <person name="Miller A.N."/>
            <person name="Grigoriev I.V."/>
            <person name="Debuchy R."/>
            <person name="Gladieux P."/>
            <person name="Thoren M.H."/>
            <person name="Johannesson H."/>
        </authorList>
    </citation>
    <scope>NUCLEOTIDE SEQUENCE</scope>
    <source>
        <strain evidence="1">CBS 123565</strain>
    </source>
</reference>
<proteinExistence type="predicted"/>
<keyword evidence="2" id="KW-1185">Reference proteome</keyword>
<sequence>MTVSRSRSAALGLGTTTKDSYVLVHPRSPCRTCIWLGPTFNDPASSGRLEHTKTTPASPSLWEENVATIPPLAQRRALVLGYIGYWKTSHLPVFRCFNYSLIPDTFTIHTPATCKPRNFPLPPPNWFSPDVSLVINLQQVALGAYFSSPASLSSTAISW</sequence>